<gene>
    <name evidence="3" type="ORF">DNTS_006439</name>
</gene>
<dbReference type="STRING" id="623744.A0A553N3W6"/>
<dbReference type="Proteomes" id="UP000316079">
    <property type="component" value="Unassembled WGS sequence"/>
</dbReference>
<reference evidence="3 4" key="1">
    <citation type="journal article" date="2019" name="Sci. Data">
        <title>Hybrid genome assembly and annotation of Danionella translucida.</title>
        <authorList>
            <person name="Kadobianskyi M."/>
            <person name="Schulze L."/>
            <person name="Schuelke M."/>
            <person name="Judkewitz B."/>
        </authorList>
    </citation>
    <scope>NUCLEOTIDE SEQUENCE [LARGE SCALE GENOMIC DNA]</scope>
    <source>
        <strain evidence="3 4">Bolton</strain>
    </source>
</reference>
<dbReference type="SUPFAM" id="SSF101447">
    <property type="entry name" value="Formin homology 2 domain (FH2 domain)"/>
    <property type="match status" value="1"/>
</dbReference>
<dbReference type="InterPro" id="IPR051412">
    <property type="entry name" value="Formin_Homology_Diaphanous_sf"/>
</dbReference>
<name>A0A553N3W6_9TELE</name>
<dbReference type="InterPro" id="IPR042201">
    <property type="entry name" value="FH2_Formin_sf"/>
</dbReference>
<evidence type="ECO:0000313" key="3">
    <source>
        <dbReference type="EMBL" id="TRY60125.1"/>
    </source>
</evidence>
<dbReference type="GO" id="GO:0030041">
    <property type="term" value="P:actin filament polymerization"/>
    <property type="evidence" value="ECO:0007669"/>
    <property type="project" value="TreeGrafter"/>
</dbReference>
<organism evidence="3 4">
    <name type="scientific">Danionella cerebrum</name>
    <dbReference type="NCBI Taxonomy" id="2873325"/>
    <lineage>
        <taxon>Eukaryota</taxon>
        <taxon>Metazoa</taxon>
        <taxon>Chordata</taxon>
        <taxon>Craniata</taxon>
        <taxon>Vertebrata</taxon>
        <taxon>Euteleostomi</taxon>
        <taxon>Actinopterygii</taxon>
        <taxon>Neopterygii</taxon>
        <taxon>Teleostei</taxon>
        <taxon>Ostariophysi</taxon>
        <taxon>Cypriniformes</taxon>
        <taxon>Danionidae</taxon>
        <taxon>Danioninae</taxon>
        <taxon>Danionella</taxon>
    </lineage>
</organism>
<dbReference type="PANTHER" id="PTHR45691:SF3">
    <property type="entry name" value="PROTEIN DIAPHANOUS HOMOLOG 2"/>
    <property type="match status" value="1"/>
</dbReference>
<dbReference type="PANTHER" id="PTHR45691">
    <property type="entry name" value="PROTEIN DIAPHANOUS"/>
    <property type="match status" value="1"/>
</dbReference>
<sequence length="167" mass="19418">MHKNMQKLYENLGSYFAFDPHTVSIEDFFGDLANFRNLFMLYGIAPMSSSFAIFIAPDTSVAFASEQRRRMISQHFGTHLPAGAWPAFRHLSLALEISWMNTRLSASTLMLKENGSIRSHLDDAVRENHKKREMEEKIKRAKIAKEKAEREKLERQQKKKQLIDMNK</sequence>
<accession>A0A553N3W6</accession>
<dbReference type="OrthoDB" id="1104827at2759"/>
<keyword evidence="4" id="KW-1185">Reference proteome</keyword>
<keyword evidence="2" id="KW-1133">Transmembrane helix</keyword>
<evidence type="ECO:0000313" key="4">
    <source>
        <dbReference type="Proteomes" id="UP000316079"/>
    </source>
</evidence>
<feature type="transmembrane region" description="Helical" evidence="2">
    <location>
        <begin position="39"/>
        <end position="64"/>
    </location>
</feature>
<evidence type="ECO:0000256" key="1">
    <source>
        <dbReference type="SAM" id="MobiDB-lite"/>
    </source>
</evidence>
<dbReference type="GO" id="GO:0005884">
    <property type="term" value="C:actin filament"/>
    <property type="evidence" value="ECO:0007669"/>
    <property type="project" value="TreeGrafter"/>
</dbReference>
<proteinExistence type="predicted"/>
<dbReference type="Gene3D" id="1.20.58.2220">
    <property type="entry name" value="Formin, FH2 domain"/>
    <property type="match status" value="1"/>
</dbReference>
<dbReference type="AlphaFoldDB" id="A0A553N3W6"/>
<protein>
    <submittedName>
        <fullName evidence="3">Uncharacterized protein</fullName>
    </submittedName>
</protein>
<comment type="caution">
    <text evidence="3">The sequence shown here is derived from an EMBL/GenBank/DDBJ whole genome shotgun (WGS) entry which is preliminary data.</text>
</comment>
<feature type="compositionally biased region" description="Basic and acidic residues" evidence="1">
    <location>
        <begin position="143"/>
        <end position="156"/>
    </location>
</feature>
<keyword evidence="2" id="KW-0812">Transmembrane</keyword>
<keyword evidence="2" id="KW-0472">Membrane</keyword>
<feature type="non-terminal residue" evidence="3">
    <location>
        <position position="167"/>
    </location>
</feature>
<dbReference type="EMBL" id="SRMA01027077">
    <property type="protein sequence ID" value="TRY60125.1"/>
    <property type="molecule type" value="Genomic_DNA"/>
</dbReference>
<feature type="region of interest" description="Disordered" evidence="1">
    <location>
        <begin position="143"/>
        <end position="167"/>
    </location>
</feature>
<evidence type="ECO:0000256" key="2">
    <source>
        <dbReference type="SAM" id="Phobius"/>
    </source>
</evidence>